<evidence type="ECO:0000313" key="2">
    <source>
        <dbReference type="EMBL" id="SDT23500.1"/>
    </source>
</evidence>
<organism evidence="2 3">
    <name type="scientific">Pseudomonas asplenii</name>
    <dbReference type="NCBI Taxonomy" id="53407"/>
    <lineage>
        <taxon>Bacteria</taxon>
        <taxon>Pseudomonadati</taxon>
        <taxon>Pseudomonadota</taxon>
        <taxon>Gammaproteobacteria</taxon>
        <taxon>Pseudomonadales</taxon>
        <taxon>Pseudomonadaceae</taxon>
        <taxon>Pseudomonas</taxon>
    </lineage>
</organism>
<keyword evidence="3" id="KW-1185">Reference proteome</keyword>
<feature type="signal peptide" evidence="1">
    <location>
        <begin position="1"/>
        <end position="27"/>
    </location>
</feature>
<dbReference type="EMBL" id="LT629777">
    <property type="protein sequence ID" value="SDT23500.1"/>
    <property type="molecule type" value="Genomic_DNA"/>
</dbReference>
<gene>
    <name evidence="2" type="ORF">SAMN05216598_4564</name>
</gene>
<reference evidence="3" key="1">
    <citation type="submission" date="2016-10" db="EMBL/GenBank/DDBJ databases">
        <authorList>
            <person name="Varghese N."/>
            <person name="Submissions S."/>
        </authorList>
    </citation>
    <scope>NUCLEOTIDE SEQUENCE [LARGE SCALE GENOMIC DNA]</scope>
    <source>
        <strain evidence="3">ATCC 23835</strain>
    </source>
</reference>
<dbReference type="Proteomes" id="UP000199524">
    <property type="component" value="Chromosome I"/>
</dbReference>
<proteinExistence type="predicted"/>
<evidence type="ECO:0000256" key="1">
    <source>
        <dbReference type="SAM" id="SignalP"/>
    </source>
</evidence>
<dbReference type="InterPro" id="IPR011090">
    <property type="entry name" value="Integr_conj_element_PFL4709"/>
</dbReference>
<evidence type="ECO:0000313" key="3">
    <source>
        <dbReference type="Proteomes" id="UP000199524"/>
    </source>
</evidence>
<dbReference type="RefSeq" id="WP_029533101.1">
    <property type="nucleotide sequence ID" value="NZ_LT629777.1"/>
</dbReference>
<protein>
    <submittedName>
        <fullName evidence="2">Integrating conjugative element protein, PFL_4709 family</fullName>
    </submittedName>
</protein>
<accession>A0A1H1YQ73</accession>
<keyword evidence="1" id="KW-0732">Signal</keyword>
<dbReference type="AlphaFoldDB" id="A0A1H1YQ73"/>
<dbReference type="Pfam" id="PF07511">
    <property type="entry name" value="DUF1525"/>
    <property type="match status" value="1"/>
</dbReference>
<dbReference type="NCBIfam" id="TIGR03757">
    <property type="entry name" value="conj_TIGR03757"/>
    <property type="match status" value="1"/>
</dbReference>
<feature type="chain" id="PRO_5009266840" evidence="1">
    <location>
        <begin position="28"/>
        <end position="137"/>
    </location>
</feature>
<sequence length="137" mass="15095">MTNPLLLRLLRLCSPATLLACLSPCLAETWVITDSAHPVDLPADTQLIQLDRLDQLEVSLFQDLPADPAQAQAAFKEHMTADAAADIDRAHQDIVNAWSLGVSKIPAVVVDRQYVVYGDPNVARALTKIEHFRRASR</sequence>
<dbReference type="GeneID" id="300209449"/>
<name>A0A1H1YQ73_9PSED</name>